<dbReference type="InterPro" id="IPR005338">
    <property type="entry name" value="Anhydro_N_Ac-Mur_kinase"/>
</dbReference>
<dbReference type="GO" id="GO:0097175">
    <property type="term" value="P:1,6-anhydro-N-acetyl-beta-muramic acid catabolic process"/>
    <property type="evidence" value="ECO:0007669"/>
    <property type="project" value="UniProtKB-UniRule"/>
</dbReference>
<evidence type="ECO:0000256" key="1">
    <source>
        <dbReference type="ARBA" id="ARBA00023277"/>
    </source>
</evidence>
<dbReference type="AlphaFoldDB" id="A0A4R1IB82"/>
<keyword evidence="2 3" id="KW-0418">Kinase</keyword>
<dbReference type="EC" id="2.7.1.170" evidence="2"/>
<dbReference type="GO" id="GO:0009254">
    <property type="term" value="P:peptidoglycan turnover"/>
    <property type="evidence" value="ECO:0007669"/>
    <property type="project" value="UniProtKB-UniRule"/>
</dbReference>
<dbReference type="NCBIfam" id="NF007141">
    <property type="entry name" value="PRK09585.1-5"/>
    <property type="match status" value="1"/>
</dbReference>
<dbReference type="UniPathway" id="UPA00343"/>
<comment type="caution">
    <text evidence="3">The sequence shown here is derived from an EMBL/GenBank/DDBJ whole genome shotgun (WGS) entry which is preliminary data.</text>
</comment>
<dbReference type="GO" id="GO:0006040">
    <property type="term" value="P:amino sugar metabolic process"/>
    <property type="evidence" value="ECO:0007669"/>
    <property type="project" value="InterPro"/>
</dbReference>
<keyword evidence="1 2" id="KW-0119">Carbohydrate metabolism</keyword>
<proteinExistence type="inferred from homology"/>
<organism evidence="3 4">
    <name type="scientific">Ancylobacter aquaticus</name>
    <dbReference type="NCBI Taxonomy" id="100"/>
    <lineage>
        <taxon>Bacteria</taxon>
        <taxon>Pseudomonadati</taxon>
        <taxon>Pseudomonadota</taxon>
        <taxon>Alphaproteobacteria</taxon>
        <taxon>Hyphomicrobiales</taxon>
        <taxon>Xanthobacteraceae</taxon>
        <taxon>Ancylobacter</taxon>
    </lineage>
</organism>
<comment type="function">
    <text evidence="2">Catalyzes the specific phosphorylation of 1,6-anhydro-N-acetylmuramic acid (anhMurNAc) with the simultaneous cleavage of the 1,6-anhydro ring, generating MurNAc-6-P. Is required for the utilization of anhMurNAc either imported from the medium or derived from its own cell wall murein, and thus plays a role in cell wall recycling.</text>
</comment>
<dbReference type="UniPathway" id="UPA00544"/>
<evidence type="ECO:0000256" key="2">
    <source>
        <dbReference type="HAMAP-Rule" id="MF_01270"/>
    </source>
</evidence>
<keyword evidence="4" id="KW-1185">Reference proteome</keyword>
<dbReference type="EMBL" id="SMFY01000001">
    <property type="protein sequence ID" value="TCK31671.1"/>
    <property type="molecule type" value="Genomic_DNA"/>
</dbReference>
<dbReference type="Gene3D" id="3.30.420.40">
    <property type="match status" value="2"/>
</dbReference>
<dbReference type="InterPro" id="IPR043129">
    <property type="entry name" value="ATPase_NBD"/>
</dbReference>
<dbReference type="GO" id="GO:0016773">
    <property type="term" value="F:phosphotransferase activity, alcohol group as acceptor"/>
    <property type="evidence" value="ECO:0007669"/>
    <property type="project" value="UniProtKB-UniRule"/>
</dbReference>
<comment type="catalytic activity">
    <reaction evidence="2">
        <text>1,6-anhydro-N-acetyl-beta-muramate + ATP + H2O = N-acetyl-D-muramate 6-phosphate + ADP + H(+)</text>
        <dbReference type="Rhea" id="RHEA:24952"/>
        <dbReference type="ChEBI" id="CHEBI:15377"/>
        <dbReference type="ChEBI" id="CHEBI:15378"/>
        <dbReference type="ChEBI" id="CHEBI:30616"/>
        <dbReference type="ChEBI" id="CHEBI:58690"/>
        <dbReference type="ChEBI" id="CHEBI:58722"/>
        <dbReference type="ChEBI" id="CHEBI:456216"/>
        <dbReference type="EC" id="2.7.1.170"/>
    </reaction>
</comment>
<comment type="pathway">
    <text evidence="2">Cell wall biogenesis; peptidoglycan recycling.</text>
</comment>
<protein>
    <recommendedName>
        <fullName evidence="2">Anhydro-N-acetylmuramic acid kinase</fullName>
        <ecNumber evidence="2">2.7.1.170</ecNumber>
    </recommendedName>
    <alternativeName>
        <fullName evidence="2">AnhMurNAc kinase</fullName>
    </alternativeName>
</protein>
<dbReference type="HAMAP" id="MF_01270">
    <property type="entry name" value="AnhMurNAc_kinase"/>
    <property type="match status" value="1"/>
</dbReference>
<dbReference type="SUPFAM" id="SSF53067">
    <property type="entry name" value="Actin-like ATPase domain"/>
    <property type="match status" value="1"/>
</dbReference>
<evidence type="ECO:0000313" key="4">
    <source>
        <dbReference type="Proteomes" id="UP000295030"/>
    </source>
</evidence>
<gene>
    <name evidence="2" type="primary">anmK</name>
    <name evidence="3" type="ORF">EV667_1782</name>
</gene>
<keyword evidence="2" id="KW-0067">ATP-binding</keyword>
<comment type="pathway">
    <text evidence="2">Amino-sugar metabolism; 1,6-anhydro-N-acetylmuramate degradation.</text>
</comment>
<dbReference type="GO" id="GO:0005524">
    <property type="term" value="F:ATP binding"/>
    <property type="evidence" value="ECO:0007669"/>
    <property type="project" value="UniProtKB-UniRule"/>
</dbReference>
<reference evidence="3 4" key="1">
    <citation type="submission" date="2019-03" db="EMBL/GenBank/DDBJ databases">
        <title>Genomic Encyclopedia of Type Strains, Phase IV (KMG-IV): sequencing the most valuable type-strain genomes for metagenomic binning, comparative biology and taxonomic classification.</title>
        <authorList>
            <person name="Goeker M."/>
        </authorList>
    </citation>
    <scope>NUCLEOTIDE SEQUENCE [LARGE SCALE GENOMIC DNA]</scope>
    <source>
        <strain evidence="3 4">DSM 101</strain>
    </source>
</reference>
<keyword evidence="2" id="KW-0547">Nucleotide-binding</keyword>
<sequence>MDRPLMAIGLMSGTSLDGIDVALIETDGETVASFGPGRTYVYAPETRELMFRAISDAREMTDRHARPGILARAERLSTERHGQALAAFFKEFPAYREVEVIGYHGQTVLHRPEMRLTVQLGDGPALARAVRGMTTGSGATLVYDMRAADVAAGGQGAPLVPVYHRALARGLGPPKPLLVLNLGGVGNVTYVDGMADPIACDTGPANALIDDFLKARTDLPFDEDGVIAASGKVDEKVVDTLMTHPFFHRPPPKSLDRNDFRAWVHEHAGLDAMNTADGVATLTALSAASVGAVLAFLPARPTRLIVAGGGAHNATLLRMLAARTGIEVVTADEVGWSTDALEAQAFAFLAVRALRGLPLSFPTTTGVPVPLTGGIIRRPGEAA</sequence>
<evidence type="ECO:0000313" key="3">
    <source>
        <dbReference type="EMBL" id="TCK31671.1"/>
    </source>
</evidence>
<dbReference type="PANTHER" id="PTHR30605:SF0">
    <property type="entry name" value="ANHYDRO-N-ACETYLMURAMIC ACID KINASE"/>
    <property type="match status" value="1"/>
</dbReference>
<dbReference type="Proteomes" id="UP000295030">
    <property type="component" value="Unassembled WGS sequence"/>
</dbReference>
<keyword evidence="2" id="KW-0808">Transferase</keyword>
<feature type="binding site" evidence="2">
    <location>
        <begin position="13"/>
        <end position="20"/>
    </location>
    <ligand>
        <name>ATP</name>
        <dbReference type="ChEBI" id="CHEBI:30616"/>
    </ligand>
</feature>
<dbReference type="GO" id="GO:0016301">
    <property type="term" value="F:kinase activity"/>
    <property type="evidence" value="ECO:0007669"/>
    <property type="project" value="UniProtKB-KW"/>
</dbReference>
<dbReference type="Pfam" id="PF03702">
    <property type="entry name" value="AnmK"/>
    <property type="match status" value="1"/>
</dbReference>
<accession>A0A4R1IB82</accession>
<name>A0A4R1IB82_ANCAQ</name>
<dbReference type="PANTHER" id="PTHR30605">
    <property type="entry name" value="ANHYDRO-N-ACETYLMURAMIC ACID KINASE"/>
    <property type="match status" value="1"/>
</dbReference>
<comment type="similarity">
    <text evidence="2">Belongs to the anhydro-N-acetylmuramic acid kinase family.</text>
</comment>